<organism evidence="1 2">
    <name type="scientific">Batillaria attramentaria</name>
    <dbReference type="NCBI Taxonomy" id="370345"/>
    <lineage>
        <taxon>Eukaryota</taxon>
        <taxon>Metazoa</taxon>
        <taxon>Spiralia</taxon>
        <taxon>Lophotrochozoa</taxon>
        <taxon>Mollusca</taxon>
        <taxon>Gastropoda</taxon>
        <taxon>Caenogastropoda</taxon>
        <taxon>Sorbeoconcha</taxon>
        <taxon>Cerithioidea</taxon>
        <taxon>Batillariidae</taxon>
        <taxon>Batillaria</taxon>
    </lineage>
</organism>
<keyword evidence="2" id="KW-1185">Reference proteome</keyword>
<evidence type="ECO:0000313" key="2">
    <source>
        <dbReference type="Proteomes" id="UP001519460"/>
    </source>
</evidence>
<name>A0ABD0KY08_9CAEN</name>
<evidence type="ECO:0000313" key="1">
    <source>
        <dbReference type="EMBL" id="KAK7491695.1"/>
    </source>
</evidence>
<reference evidence="1 2" key="1">
    <citation type="journal article" date="2023" name="Sci. Data">
        <title>Genome assembly of the Korean intertidal mud-creeper Batillaria attramentaria.</title>
        <authorList>
            <person name="Patra A.K."/>
            <person name="Ho P.T."/>
            <person name="Jun S."/>
            <person name="Lee S.J."/>
            <person name="Kim Y."/>
            <person name="Won Y.J."/>
        </authorList>
    </citation>
    <scope>NUCLEOTIDE SEQUENCE [LARGE SCALE GENOMIC DNA]</scope>
    <source>
        <strain evidence="1">Wonlab-2016</strain>
    </source>
</reference>
<accession>A0ABD0KY08</accession>
<proteinExistence type="predicted"/>
<comment type="caution">
    <text evidence="1">The sequence shown here is derived from an EMBL/GenBank/DDBJ whole genome shotgun (WGS) entry which is preliminary data.</text>
</comment>
<dbReference type="AlphaFoldDB" id="A0ABD0KY08"/>
<sequence>MEGGHPNMFTTKCQTISVLYQVLFSARVTVSAHCDADLGLSADRLHAVLEVWTYKLPWTPYSSVQDSEHIANFCSTFTGVVTMYSASIVWIGMTPWKFFLQDDLSFFRNVHNLLLELELRECV</sequence>
<gene>
    <name evidence="1" type="ORF">BaRGS_00017148</name>
</gene>
<dbReference type="Proteomes" id="UP001519460">
    <property type="component" value="Unassembled WGS sequence"/>
</dbReference>
<dbReference type="EMBL" id="JACVVK020000112">
    <property type="protein sequence ID" value="KAK7491695.1"/>
    <property type="molecule type" value="Genomic_DNA"/>
</dbReference>
<protein>
    <submittedName>
        <fullName evidence="1">Uncharacterized protein</fullName>
    </submittedName>
</protein>